<keyword evidence="1" id="KW-1133">Transmembrane helix</keyword>
<proteinExistence type="predicted"/>
<protein>
    <submittedName>
        <fullName evidence="2">Uncharacterized protein</fullName>
    </submittedName>
</protein>
<keyword evidence="1" id="KW-0472">Membrane</keyword>
<keyword evidence="1" id="KW-0812">Transmembrane</keyword>
<reference evidence="2" key="1">
    <citation type="journal article" date="2020" name="Nature">
        <title>Giant virus diversity and host interactions through global metagenomics.</title>
        <authorList>
            <person name="Schulz F."/>
            <person name="Roux S."/>
            <person name="Paez-Espino D."/>
            <person name="Jungbluth S."/>
            <person name="Walsh D.A."/>
            <person name="Denef V.J."/>
            <person name="McMahon K.D."/>
            <person name="Konstantinidis K.T."/>
            <person name="Eloe-Fadrosh E.A."/>
            <person name="Kyrpides N.C."/>
            <person name="Woyke T."/>
        </authorList>
    </citation>
    <scope>NUCLEOTIDE SEQUENCE</scope>
    <source>
        <strain evidence="2">GVMAG-S-1101165-79</strain>
    </source>
</reference>
<evidence type="ECO:0000313" key="2">
    <source>
        <dbReference type="EMBL" id="QHS82128.1"/>
    </source>
</evidence>
<feature type="transmembrane region" description="Helical" evidence="1">
    <location>
        <begin position="37"/>
        <end position="56"/>
    </location>
</feature>
<evidence type="ECO:0000256" key="1">
    <source>
        <dbReference type="SAM" id="Phobius"/>
    </source>
</evidence>
<dbReference type="AlphaFoldDB" id="A0A6C0AQV1"/>
<dbReference type="EMBL" id="MN740763">
    <property type="protein sequence ID" value="QHS82128.1"/>
    <property type="molecule type" value="Genomic_DNA"/>
</dbReference>
<feature type="transmembrane region" description="Helical" evidence="1">
    <location>
        <begin position="7"/>
        <end position="31"/>
    </location>
</feature>
<organism evidence="2">
    <name type="scientific">viral metagenome</name>
    <dbReference type="NCBI Taxonomy" id="1070528"/>
    <lineage>
        <taxon>unclassified sequences</taxon>
        <taxon>metagenomes</taxon>
        <taxon>organismal metagenomes</taxon>
    </lineage>
</organism>
<sequence>MSDKLETFVFIMVFYIVLSYIIGPLLSYYFMGRTLTAAGNGFIVGSILSIILWLTVGSKMVKK</sequence>
<name>A0A6C0AQV1_9ZZZZ</name>
<accession>A0A6C0AQV1</accession>